<evidence type="ECO:0000256" key="1">
    <source>
        <dbReference type="ARBA" id="ARBA00008335"/>
    </source>
</evidence>
<evidence type="ECO:0000313" key="4">
    <source>
        <dbReference type="Proteomes" id="UP001165289"/>
    </source>
</evidence>
<gene>
    <name evidence="3" type="ORF">LOD99_11244</name>
</gene>
<keyword evidence="2" id="KW-1133">Transmembrane helix</keyword>
<feature type="transmembrane region" description="Helical" evidence="2">
    <location>
        <begin position="308"/>
        <end position="327"/>
    </location>
</feature>
<dbReference type="EMBL" id="JAKMXF010000134">
    <property type="protein sequence ID" value="KAI6656671.1"/>
    <property type="molecule type" value="Genomic_DNA"/>
</dbReference>
<dbReference type="GO" id="GO:0008643">
    <property type="term" value="P:carbohydrate transport"/>
    <property type="evidence" value="ECO:0007669"/>
    <property type="project" value="InterPro"/>
</dbReference>
<feature type="transmembrane region" description="Helical" evidence="2">
    <location>
        <begin position="142"/>
        <end position="161"/>
    </location>
</feature>
<keyword evidence="4" id="KW-1185">Reference proteome</keyword>
<dbReference type="PANTHER" id="PTHR11328">
    <property type="entry name" value="MAJOR FACILITATOR SUPERFAMILY DOMAIN-CONTAINING PROTEIN"/>
    <property type="match status" value="1"/>
</dbReference>
<dbReference type="CDD" id="cd17491">
    <property type="entry name" value="MFS_MFSD12"/>
    <property type="match status" value="1"/>
</dbReference>
<dbReference type="GO" id="GO:0005886">
    <property type="term" value="C:plasma membrane"/>
    <property type="evidence" value="ECO:0007669"/>
    <property type="project" value="TreeGrafter"/>
</dbReference>
<dbReference type="PANTHER" id="PTHR11328:SF28">
    <property type="entry name" value="MAJOR FACILITATOR SUPERFAMILY DOMAIN-CONTAINING PROTEIN 12"/>
    <property type="match status" value="1"/>
</dbReference>
<evidence type="ECO:0000256" key="2">
    <source>
        <dbReference type="SAM" id="Phobius"/>
    </source>
</evidence>
<comment type="caution">
    <text evidence="3">The sequence shown here is derived from an EMBL/GenBank/DDBJ whole genome shotgun (WGS) entry which is preliminary data.</text>
</comment>
<feature type="transmembrane region" description="Helical" evidence="2">
    <location>
        <begin position="339"/>
        <end position="358"/>
    </location>
</feature>
<protein>
    <submittedName>
        <fullName evidence="3">Major facilitator superfamily domain-containing protein 12</fullName>
    </submittedName>
</protein>
<accession>A0AAV7K6N9</accession>
<sequence>MHQSGDEKNLITAPLISTHKPATRSKAEKWVEFFAYGLGHFFNDLCASLWFTYLLLFYHSVIQLGNSYAGLLLLIGQVADGICTPIIGMASDHTKFKYYGRRKIWHLIGTISVFISFSFIWYRCLLCDVTKTNSLAVEMVYYSVFIIIFQFGWASVQISHLSLIPEITSNESERVSLNSIRYFFTILANLTIFGVLAALFGFSGDDDISPNDLDSFWFLSLGTIGVGAVFSILFHIGVRESTDYKSKEFVPESSHVDTSGRSVTWYQWFLNPEFYFVAVMYMCTRLVVNISQVYISLYLIDSLDLSKLSVAFSPLVIYVSGLITTLSMKYVNLLLGRELTYFVGLGFIWAAIETFWVIQRGSLANLAYLGSSFLGIGGSAILVTALSMTSDLIGSNTGTGAFVYGAMSFTDKLSNGVVIQVIQLVHPCKGEGEAACCSLCSPFYRYVMVSVPGVSSLIAYFGLCALILTRFFMKKRKTERVIQ</sequence>
<dbReference type="AlphaFoldDB" id="A0AAV7K6N9"/>
<dbReference type="SUPFAM" id="SSF103473">
    <property type="entry name" value="MFS general substrate transporter"/>
    <property type="match status" value="1"/>
</dbReference>
<dbReference type="GO" id="GO:0015293">
    <property type="term" value="F:symporter activity"/>
    <property type="evidence" value="ECO:0007669"/>
    <property type="project" value="InterPro"/>
</dbReference>
<name>A0AAV7K6N9_9METZ</name>
<comment type="similarity">
    <text evidence="1">Belongs to the major facilitator superfamily.</text>
</comment>
<dbReference type="InterPro" id="IPR036259">
    <property type="entry name" value="MFS_trans_sf"/>
</dbReference>
<feature type="transmembrane region" description="Helical" evidence="2">
    <location>
        <begin position="104"/>
        <end position="122"/>
    </location>
</feature>
<feature type="transmembrane region" description="Helical" evidence="2">
    <location>
        <begin position="216"/>
        <end position="238"/>
    </location>
</feature>
<feature type="transmembrane region" description="Helical" evidence="2">
    <location>
        <begin position="33"/>
        <end position="56"/>
    </location>
</feature>
<feature type="transmembrane region" description="Helical" evidence="2">
    <location>
        <begin position="453"/>
        <end position="473"/>
    </location>
</feature>
<dbReference type="InterPro" id="IPR039672">
    <property type="entry name" value="MFS_2"/>
</dbReference>
<keyword evidence="2" id="KW-0472">Membrane</keyword>
<dbReference type="Pfam" id="PF13347">
    <property type="entry name" value="MFS_2"/>
    <property type="match status" value="1"/>
</dbReference>
<organism evidence="3 4">
    <name type="scientific">Oopsacas minuta</name>
    <dbReference type="NCBI Taxonomy" id="111878"/>
    <lineage>
        <taxon>Eukaryota</taxon>
        <taxon>Metazoa</taxon>
        <taxon>Porifera</taxon>
        <taxon>Hexactinellida</taxon>
        <taxon>Hexasterophora</taxon>
        <taxon>Lyssacinosida</taxon>
        <taxon>Leucopsacidae</taxon>
        <taxon>Oopsacas</taxon>
    </lineage>
</organism>
<feature type="transmembrane region" description="Helical" evidence="2">
    <location>
        <begin position="68"/>
        <end position="92"/>
    </location>
</feature>
<proteinExistence type="inferred from homology"/>
<dbReference type="Gene3D" id="1.20.1250.20">
    <property type="entry name" value="MFS general substrate transporter like domains"/>
    <property type="match status" value="1"/>
</dbReference>
<feature type="transmembrane region" description="Helical" evidence="2">
    <location>
        <begin position="182"/>
        <end position="204"/>
    </location>
</feature>
<feature type="transmembrane region" description="Helical" evidence="2">
    <location>
        <begin position="365"/>
        <end position="386"/>
    </location>
</feature>
<evidence type="ECO:0000313" key="3">
    <source>
        <dbReference type="EMBL" id="KAI6656671.1"/>
    </source>
</evidence>
<keyword evidence="2" id="KW-0812">Transmembrane</keyword>
<dbReference type="Proteomes" id="UP001165289">
    <property type="component" value="Unassembled WGS sequence"/>
</dbReference>
<dbReference type="FunFam" id="1.20.1250.20:FF:000431">
    <property type="entry name" value="Predicted protein"/>
    <property type="match status" value="1"/>
</dbReference>
<reference evidence="3 4" key="1">
    <citation type="journal article" date="2023" name="BMC Biol.">
        <title>The compact genome of the sponge Oopsacas minuta (Hexactinellida) is lacking key metazoan core genes.</title>
        <authorList>
            <person name="Santini S."/>
            <person name="Schenkelaars Q."/>
            <person name="Jourda C."/>
            <person name="Duchesne M."/>
            <person name="Belahbib H."/>
            <person name="Rocher C."/>
            <person name="Selva M."/>
            <person name="Riesgo A."/>
            <person name="Vervoort M."/>
            <person name="Leys S.P."/>
            <person name="Kodjabachian L."/>
            <person name="Le Bivic A."/>
            <person name="Borchiellini C."/>
            <person name="Claverie J.M."/>
            <person name="Renard E."/>
        </authorList>
    </citation>
    <scope>NUCLEOTIDE SEQUENCE [LARGE SCALE GENOMIC DNA]</scope>
    <source>
        <strain evidence="3">SPO-2</strain>
    </source>
</reference>